<sequence length="69" mass="7587">MHSTSSSAPLLSLSSSAVSIHSFSVLLLAWCETSFVCSIVAEESRWKSLNPRFPHTSYSDVLNSRQGQQ</sequence>
<protein>
    <submittedName>
        <fullName evidence="1">Putative secreted protein</fullName>
    </submittedName>
</protein>
<dbReference type="AlphaFoldDB" id="A0A2M4CEH9"/>
<reference evidence="1" key="1">
    <citation type="submission" date="2018-01" db="EMBL/GenBank/DDBJ databases">
        <title>An insight into the sialome of Amazonian anophelines.</title>
        <authorList>
            <person name="Ribeiro J.M."/>
            <person name="Scarpassa V."/>
            <person name="Calvo E."/>
        </authorList>
    </citation>
    <scope>NUCLEOTIDE SEQUENCE</scope>
    <source>
        <tissue evidence="1">Salivary glands</tissue>
    </source>
</reference>
<proteinExistence type="predicted"/>
<dbReference type="EMBL" id="GGFJ01014606">
    <property type="protein sequence ID" value="MBW63747.1"/>
    <property type="molecule type" value="Transcribed_RNA"/>
</dbReference>
<name>A0A2M4CEH9_9DIPT</name>
<accession>A0A2M4CEH9</accession>
<evidence type="ECO:0000313" key="1">
    <source>
        <dbReference type="EMBL" id="MBW63747.1"/>
    </source>
</evidence>
<organism evidence="1">
    <name type="scientific">Anopheles marajoara</name>
    <dbReference type="NCBI Taxonomy" id="58244"/>
    <lineage>
        <taxon>Eukaryota</taxon>
        <taxon>Metazoa</taxon>
        <taxon>Ecdysozoa</taxon>
        <taxon>Arthropoda</taxon>
        <taxon>Hexapoda</taxon>
        <taxon>Insecta</taxon>
        <taxon>Pterygota</taxon>
        <taxon>Neoptera</taxon>
        <taxon>Endopterygota</taxon>
        <taxon>Diptera</taxon>
        <taxon>Nematocera</taxon>
        <taxon>Culicoidea</taxon>
        <taxon>Culicidae</taxon>
        <taxon>Anophelinae</taxon>
        <taxon>Anopheles</taxon>
    </lineage>
</organism>